<dbReference type="InterPro" id="IPR011032">
    <property type="entry name" value="GroES-like_sf"/>
</dbReference>
<sequence length="308" mass="32075">MTTKTMRAAAATRFGGIEVLDVVEMPLPEPGPGQVRVRVRAAGIQPFDLAVRAGWTPPYGAVTFPQPLGNEFAGVIDAVGEQVTGIAPGAEVLGFSVLNAQAEYVVVPADAVTPKPPEMPWEVAGGFTAGTQTATLALDQLDIKLGDTLLVHAAAGSVGTAAVQLAQLRGARVIGTASAANQDYLRSLGATPVIYGDTLAAQLTDLVPNGVDAVLDGAGGVALDLSLTLVSEPRQIVTLVDHDRAADLGVQLVNGTRSAERLGRLAKLYAEGRLRFPVRRAYPMHQIQDAHREVETGHGSGKVVLTLD</sequence>
<keyword evidence="4" id="KW-1185">Reference proteome</keyword>
<dbReference type="SUPFAM" id="SSF50129">
    <property type="entry name" value="GroES-like"/>
    <property type="match status" value="1"/>
</dbReference>
<dbReference type="AlphaFoldDB" id="A0A7W7CE24"/>
<dbReference type="Gene3D" id="3.40.50.720">
    <property type="entry name" value="NAD(P)-binding Rossmann-like Domain"/>
    <property type="match status" value="1"/>
</dbReference>
<evidence type="ECO:0000313" key="4">
    <source>
        <dbReference type="Proteomes" id="UP000533598"/>
    </source>
</evidence>
<dbReference type="InterPro" id="IPR036291">
    <property type="entry name" value="NAD(P)-bd_dom_sf"/>
</dbReference>
<name>A0A7W7CE24_9PSEU</name>
<dbReference type="SMART" id="SM00829">
    <property type="entry name" value="PKS_ER"/>
    <property type="match status" value="1"/>
</dbReference>
<protein>
    <submittedName>
        <fullName evidence="3">NADPH:quinone reductase-like Zn-dependent oxidoreductase</fullName>
    </submittedName>
</protein>
<dbReference type="Gene3D" id="3.90.180.10">
    <property type="entry name" value="Medium-chain alcohol dehydrogenases, catalytic domain"/>
    <property type="match status" value="1"/>
</dbReference>
<dbReference type="PANTHER" id="PTHR44154">
    <property type="entry name" value="QUINONE OXIDOREDUCTASE"/>
    <property type="match status" value="1"/>
</dbReference>
<evidence type="ECO:0000313" key="3">
    <source>
        <dbReference type="EMBL" id="MBB4679307.1"/>
    </source>
</evidence>
<feature type="domain" description="Enoyl reductase (ER)" evidence="2">
    <location>
        <begin position="15"/>
        <end position="305"/>
    </location>
</feature>
<dbReference type="InterPro" id="IPR051603">
    <property type="entry name" value="Zinc-ADH_QOR/CCCR"/>
</dbReference>
<gene>
    <name evidence="3" type="ORF">HNR67_005425</name>
</gene>
<dbReference type="EMBL" id="JACHMH010000001">
    <property type="protein sequence ID" value="MBB4679307.1"/>
    <property type="molecule type" value="Genomic_DNA"/>
</dbReference>
<dbReference type="CDD" id="cd05289">
    <property type="entry name" value="MDR_like_2"/>
    <property type="match status" value="1"/>
</dbReference>
<dbReference type="Proteomes" id="UP000533598">
    <property type="component" value="Unassembled WGS sequence"/>
</dbReference>
<keyword evidence="1" id="KW-0521">NADP</keyword>
<accession>A0A7W7CE24</accession>
<dbReference type="PANTHER" id="PTHR44154:SF1">
    <property type="entry name" value="QUINONE OXIDOREDUCTASE"/>
    <property type="match status" value="1"/>
</dbReference>
<evidence type="ECO:0000259" key="2">
    <source>
        <dbReference type="SMART" id="SM00829"/>
    </source>
</evidence>
<reference evidence="3 4" key="1">
    <citation type="submission" date="2020-08" db="EMBL/GenBank/DDBJ databases">
        <title>Sequencing the genomes of 1000 actinobacteria strains.</title>
        <authorList>
            <person name="Klenk H.-P."/>
        </authorList>
    </citation>
    <scope>NUCLEOTIDE SEQUENCE [LARGE SCALE GENOMIC DNA]</scope>
    <source>
        <strain evidence="3 4">DSM 44230</strain>
    </source>
</reference>
<dbReference type="GO" id="GO:0016491">
    <property type="term" value="F:oxidoreductase activity"/>
    <property type="evidence" value="ECO:0007669"/>
    <property type="project" value="InterPro"/>
</dbReference>
<dbReference type="Pfam" id="PF13602">
    <property type="entry name" value="ADH_zinc_N_2"/>
    <property type="match status" value="1"/>
</dbReference>
<proteinExistence type="predicted"/>
<dbReference type="InterPro" id="IPR020843">
    <property type="entry name" value="ER"/>
</dbReference>
<organism evidence="3 4">
    <name type="scientific">Crossiella cryophila</name>
    <dbReference type="NCBI Taxonomy" id="43355"/>
    <lineage>
        <taxon>Bacteria</taxon>
        <taxon>Bacillati</taxon>
        <taxon>Actinomycetota</taxon>
        <taxon>Actinomycetes</taxon>
        <taxon>Pseudonocardiales</taxon>
        <taxon>Pseudonocardiaceae</taxon>
        <taxon>Crossiella</taxon>
    </lineage>
</organism>
<evidence type="ECO:0000256" key="1">
    <source>
        <dbReference type="ARBA" id="ARBA00022857"/>
    </source>
</evidence>
<dbReference type="InterPro" id="IPR013154">
    <property type="entry name" value="ADH-like_N"/>
</dbReference>
<comment type="caution">
    <text evidence="3">The sequence shown here is derived from an EMBL/GenBank/DDBJ whole genome shotgun (WGS) entry which is preliminary data.</text>
</comment>
<dbReference type="SUPFAM" id="SSF51735">
    <property type="entry name" value="NAD(P)-binding Rossmann-fold domains"/>
    <property type="match status" value="1"/>
</dbReference>
<dbReference type="Pfam" id="PF08240">
    <property type="entry name" value="ADH_N"/>
    <property type="match status" value="1"/>
</dbReference>